<gene>
    <name evidence="9" type="ORF">Mal48_36670</name>
</gene>
<dbReference type="InterPro" id="IPR014784">
    <property type="entry name" value="Cu2_ascorb_mOase-like_C"/>
</dbReference>
<keyword evidence="2 5" id="KW-0479">Metal-binding</keyword>
<dbReference type="InterPro" id="IPR036249">
    <property type="entry name" value="Thioredoxin-like_sf"/>
</dbReference>
<dbReference type="EMBL" id="CP036267">
    <property type="protein sequence ID" value="QDT34407.1"/>
    <property type="molecule type" value="Genomic_DNA"/>
</dbReference>
<dbReference type="GO" id="GO:0016209">
    <property type="term" value="F:antioxidant activity"/>
    <property type="evidence" value="ECO:0007669"/>
    <property type="project" value="InterPro"/>
</dbReference>
<evidence type="ECO:0000313" key="10">
    <source>
        <dbReference type="Proteomes" id="UP000315724"/>
    </source>
</evidence>
<dbReference type="GO" id="GO:0005509">
    <property type="term" value="F:calcium ion binding"/>
    <property type="evidence" value="ECO:0007669"/>
    <property type="project" value="InterPro"/>
</dbReference>
<dbReference type="InterPro" id="IPR036939">
    <property type="entry name" value="Cu2_ascorb_mOase_N_sf"/>
</dbReference>
<dbReference type="SUPFAM" id="SSF47473">
    <property type="entry name" value="EF-hand"/>
    <property type="match status" value="1"/>
</dbReference>
<keyword evidence="1 5" id="KW-0349">Heme</keyword>
<dbReference type="Pfam" id="PF00578">
    <property type="entry name" value="AhpC-TSA"/>
    <property type="match status" value="1"/>
</dbReference>
<evidence type="ECO:0000256" key="3">
    <source>
        <dbReference type="ARBA" id="ARBA00023004"/>
    </source>
</evidence>
<evidence type="ECO:0000313" key="9">
    <source>
        <dbReference type="EMBL" id="QDT34407.1"/>
    </source>
</evidence>
<dbReference type="InterPro" id="IPR000866">
    <property type="entry name" value="AhpC/TSA"/>
</dbReference>
<evidence type="ECO:0000256" key="5">
    <source>
        <dbReference type="PROSITE-ProRule" id="PRU00433"/>
    </source>
</evidence>
<evidence type="ECO:0000256" key="4">
    <source>
        <dbReference type="ARBA" id="ARBA00023157"/>
    </source>
</evidence>
<dbReference type="PROSITE" id="PS00018">
    <property type="entry name" value="EF_HAND_1"/>
    <property type="match status" value="1"/>
</dbReference>
<feature type="domain" description="EF-hand" evidence="6">
    <location>
        <begin position="626"/>
        <end position="661"/>
    </location>
</feature>
<dbReference type="PROSITE" id="PS51007">
    <property type="entry name" value="CYTC"/>
    <property type="match status" value="1"/>
</dbReference>
<dbReference type="PANTHER" id="PTHR43640:SF1">
    <property type="entry name" value="THIOREDOXIN-DEPENDENT PEROXIREDOXIN"/>
    <property type="match status" value="1"/>
</dbReference>
<dbReference type="SUPFAM" id="SSF52833">
    <property type="entry name" value="Thioredoxin-like"/>
    <property type="match status" value="1"/>
</dbReference>
<dbReference type="InterPro" id="IPR009056">
    <property type="entry name" value="Cyt_c-like_dom"/>
</dbReference>
<evidence type="ECO:0000256" key="1">
    <source>
        <dbReference type="ARBA" id="ARBA00022617"/>
    </source>
</evidence>
<sequence length="664" mass="74707">MPEKETPEKLSRRPFSTLLAIIMAYCITTCSTALAGVGDVISEFELNDYQGKKYTLSDFDESQLVVLAFIGTDCPLAKLYAGRLEQLSQQYGKEQLTIIAVDSLIQDSISEIAAWAREHKLTYPVLKDPAQTLADAAGAQRTPQVFLLDQRRTIQYEGRVDDQYVIGIVRDQPTRTDLKIAIDELLAGKQVSVKQTQPLGCIIARAQKPNENSSVTYSNQISRIFQKNCASCHREGEVAPFSLETYEDVLGWGPMIEEVVREQRMPPWHADPKHGKFANDSSLTAQEKKLIYEWVKNGSPQGNPADLPEPVEYVSGWQLPKEPDVIFEMAEKPFKVAADAGPRGIPYQRFWVDPKFTEDKWVIASEAKPGNSAVVHHIIVYVHPNGMHTREHEFFCAYVPGLRIENYAEGIAKKIPAGSALRFEMHYTPVGTEQEDLSTVGFIFTEPEKVTHKIVTMHAGNASFELKPFKSDQVVTARSGESPGNLKLLSMSPHMHLRGQSFKYEALLPDGTREVLLNVPNYDFNWQTRYVLAEPREMPKGTRLLCTAKFDNSKDNLANPDPSATVRWGDQSWDEMMLGYYDVLLPVNPEEENDAKNVPANLLNVDLILKLVDKDGDKSVSPKEAEAHPLINKSFKKMDLNKDGAISEDELDKVFQHLKQKRKI</sequence>
<evidence type="ECO:0000259" key="8">
    <source>
        <dbReference type="PROSITE" id="PS51352"/>
    </source>
</evidence>
<dbReference type="SUPFAM" id="SSF49742">
    <property type="entry name" value="PHM/PNGase F"/>
    <property type="match status" value="2"/>
</dbReference>
<dbReference type="InterPro" id="IPR047262">
    <property type="entry name" value="PRX-like1"/>
</dbReference>
<evidence type="ECO:0000259" key="7">
    <source>
        <dbReference type="PROSITE" id="PS51007"/>
    </source>
</evidence>
<evidence type="ECO:0000256" key="2">
    <source>
        <dbReference type="ARBA" id="ARBA00022723"/>
    </source>
</evidence>
<feature type="domain" description="Cytochrome c" evidence="7">
    <location>
        <begin position="216"/>
        <end position="299"/>
    </location>
</feature>
<dbReference type="Proteomes" id="UP000315724">
    <property type="component" value="Chromosome"/>
</dbReference>
<dbReference type="GO" id="GO:0005507">
    <property type="term" value="F:copper ion binding"/>
    <property type="evidence" value="ECO:0007669"/>
    <property type="project" value="InterPro"/>
</dbReference>
<dbReference type="Gene3D" id="2.60.120.230">
    <property type="match status" value="1"/>
</dbReference>
<keyword evidence="10" id="KW-1185">Reference proteome</keyword>
<protein>
    <submittedName>
        <fullName evidence="9">Thiol-disulfide oxidoreductase</fullName>
    </submittedName>
</protein>
<dbReference type="InterPro" id="IPR036909">
    <property type="entry name" value="Cyt_c-like_dom_sf"/>
</dbReference>
<dbReference type="SUPFAM" id="SSF46626">
    <property type="entry name" value="Cytochrome c"/>
    <property type="match status" value="1"/>
</dbReference>
<dbReference type="InterPro" id="IPR013766">
    <property type="entry name" value="Thioredoxin_domain"/>
</dbReference>
<dbReference type="Gene3D" id="1.10.238.10">
    <property type="entry name" value="EF-hand"/>
    <property type="match status" value="1"/>
</dbReference>
<accession>A0A517QS08</accession>
<dbReference type="GO" id="GO:0009055">
    <property type="term" value="F:electron transfer activity"/>
    <property type="evidence" value="ECO:0007669"/>
    <property type="project" value="InterPro"/>
</dbReference>
<dbReference type="Gene3D" id="3.40.30.10">
    <property type="entry name" value="Glutaredoxin"/>
    <property type="match status" value="1"/>
</dbReference>
<dbReference type="Gene3D" id="2.60.120.310">
    <property type="entry name" value="Copper type II, ascorbate-dependent monooxygenase, N-terminal domain"/>
    <property type="match status" value="1"/>
</dbReference>
<dbReference type="InterPro" id="IPR011992">
    <property type="entry name" value="EF-hand-dom_pair"/>
</dbReference>
<feature type="domain" description="Thioredoxin" evidence="8">
    <location>
        <begin position="35"/>
        <end position="187"/>
    </location>
</feature>
<dbReference type="InterPro" id="IPR002048">
    <property type="entry name" value="EF_hand_dom"/>
</dbReference>
<dbReference type="InterPro" id="IPR008977">
    <property type="entry name" value="PHM/PNGase_F_dom_sf"/>
</dbReference>
<dbReference type="KEGG" id="tpol:Mal48_36670"/>
<dbReference type="PROSITE" id="PS51352">
    <property type="entry name" value="THIOREDOXIN_2"/>
    <property type="match status" value="1"/>
</dbReference>
<dbReference type="AlphaFoldDB" id="A0A517QS08"/>
<dbReference type="PANTHER" id="PTHR43640">
    <property type="entry name" value="OS07G0260300 PROTEIN"/>
    <property type="match status" value="1"/>
</dbReference>
<keyword evidence="3 5" id="KW-0408">Iron</keyword>
<keyword evidence="4" id="KW-1015">Disulfide bond</keyword>
<name>A0A517QS08_9PLAN</name>
<dbReference type="GO" id="GO:0016715">
    <property type="term" value="F:oxidoreductase activity, acting on paired donors, with incorporation or reduction of molecular oxygen, reduced ascorbate as one donor, and incorporation of one atom of oxygen"/>
    <property type="evidence" value="ECO:0007669"/>
    <property type="project" value="InterPro"/>
</dbReference>
<dbReference type="RefSeq" id="WP_197441783.1">
    <property type="nucleotide sequence ID" value="NZ_CP036267.1"/>
</dbReference>
<dbReference type="GO" id="GO:0020037">
    <property type="term" value="F:heme binding"/>
    <property type="evidence" value="ECO:0007669"/>
    <property type="project" value="InterPro"/>
</dbReference>
<evidence type="ECO:0000259" key="6">
    <source>
        <dbReference type="PROSITE" id="PS50222"/>
    </source>
</evidence>
<dbReference type="InterPro" id="IPR018247">
    <property type="entry name" value="EF_Hand_1_Ca_BS"/>
</dbReference>
<dbReference type="PROSITE" id="PS50222">
    <property type="entry name" value="EF_HAND_2"/>
    <property type="match status" value="1"/>
</dbReference>
<organism evidence="9 10">
    <name type="scientific">Thalassoglobus polymorphus</name>
    <dbReference type="NCBI Taxonomy" id="2527994"/>
    <lineage>
        <taxon>Bacteria</taxon>
        <taxon>Pseudomonadati</taxon>
        <taxon>Planctomycetota</taxon>
        <taxon>Planctomycetia</taxon>
        <taxon>Planctomycetales</taxon>
        <taxon>Planctomycetaceae</taxon>
        <taxon>Thalassoglobus</taxon>
    </lineage>
</organism>
<proteinExistence type="predicted"/>
<reference evidence="9 10" key="1">
    <citation type="submission" date="2019-02" db="EMBL/GenBank/DDBJ databases">
        <title>Deep-cultivation of Planctomycetes and their phenomic and genomic characterization uncovers novel biology.</title>
        <authorList>
            <person name="Wiegand S."/>
            <person name="Jogler M."/>
            <person name="Boedeker C."/>
            <person name="Pinto D."/>
            <person name="Vollmers J."/>
            <person name="Rivas-Marin E."/>
            <person name="Kohn T."/>
            <person name="Peeters S.H."/>
            <person name="Heuer A."/>
            <person name="Rast P."/>
            <person name="Oberbeckmann S."/>
            <person name="Bunk B."/>
            <person name="Jeske O."/>
            <person name="Meyerdierks A."/>
            <person name="Storesund J.E."/>
            <person name="Kallscheuer N."/>
            <person name="Luecker S."/>
            <person name="Lage O.M."/>
            <person name="Pohl T."/>
            <person name="Merkel B.J."/>
            <person name="Hornburger P."/>
            <person name="Mueller R.-W."/>
            <person name="Bruemmer F."/>
            <person name="Labrenz M."/>
            <person name="Spormann A.M."/>
            <person name="Op den Camp H."/>
            <person name="Overmann J."/>
            <person name="Amann R."/>
            <person name="Jetten M.S.M."/>
            <person name="Mascher T."/>
            <person name="Medema M.H."/>
            <person name="Devos D.P."/>
            <person name="Kaster A.-K."/>
            <person name="Ovreas L."/>
            <person name="Rohde M."/>
            <person name="Galperin M.Y."/>
            <person name="Jogler C."/>
        </authorList>
    </citation>
    <scope>NUCLEOTIDE SEQUENCE [LARGE SCALE GENOMIC DNA]</scope>
    <source>
        <strain evidence="9 10">Mal48</strain>
    </source>
</reference>